<dbReference type="EMBL" id="MCGH01000003">
    <property type="protein sequence ID" value="ODM03353.1"/>
    <property type="molecule type" value="Genomic_DNA"/>
</dbReference>
<reference evidence="10 11" key="1">
    <citation type="submission" date="2016-07" db="EMBL/GenBank/DDBJ databases">
        <title>Characterization of isolates of Eisenbergiella tayi derived from blood cultures, using whole genome sequencing.</title>
        <authorList>
            <person name="Burdz T."/>
            <person name="Wiebe D."/>
            <person name="Huynh C."/>
            <person name="Bernard K."/>
        </authorList>
    </citation>
    <scope>NUCLEOTIDE SEQUENCE [LARGE SCALE GENOMIC DNA]</scope>
    <source>
        <strain evidence="10 11">NML 110608</strain>
    </source>
</reference>
<keyword evidence="6" id="KW-0624">Polysaccharide degradation</keyword>
<dbReference type="EC" id="3.2.1.21" evidence="9"/>
<feature type="active site" description="Proton donor" evidence="7">
    <location>
        <position position="166"/>
    </location>
</feature>
<dbReference type="SUPFAM" id="SSF51445">
    <property type="entry name" value="(Trans)glycosidases"/>
    <property type="match status" value="1"/>
</dbReference>
<evidence type="ECO:0000256" key="4">
    <source>
        <dbReference type="ARBA" id="ARBA00023277"/>
    </source>
</evidence>
<keyword evidence="4" id="KW-0119">Carbohydrate metabolism</keyword>
<dbReference type="PANTHER" id="PTHR10353:SF36">
    <property type="entry name" value="LP05116P"/>
    <property type="match status" value="1"/>
</dbReference>
<dbReference type="AlphaFoldDB" id="A0A1E3A3L2"/>
<keyword evidence="5 9" id="KW-0326">Glycosidase</keyword>
<dbReference type="GO" id="GO:0008422">
    <property type="term" value="F:beta-glucosidase activity"/>
    <property type="evidence" value="ECO:0007669"/>
    <property type="project" value="UniProtKB-EC"/>
</dbReference>
<comment type="catalytic activity">
    <reaction evidence="9">
        <text>Hydrolysis of terminal, non-reducing beta-D-glucosyl residues with release of beta-D-glucose.</text>
        <dbReference type="EC" id="3.2.1.21"/>
    </reaction>
</comment>
<feature type="binding site" evidence="8">
    <location>
        <position position="297"/>
    </location>
    <ligand>
        <name>substrate</name>
    </ligand>
</feature>
<feature type="binding site" evidence="8">
    <location>
        <position position="20"/>
    </location>
    <ligand>
        <name>substrate</name>
    </ligand>
</feature>
<feature type="binding site" evidence="8">
    <location>
        <position position="165"/>
    </location>
    <ligand>
        <name>substrate</name>
    </ligand>
</feature>
<dbReference type="Proteomes" id="UP000094067">
    <property type="component" value="Unassembled WGS sequence"/>
</dbReference>
<gene>
    <name evidence="10" type="primary">bglA_1</name>
    <name evidence="10" type="ORF">BEI61_04148</name>
</gene>
<sequence length="453" mass="52472">MEKIRFPKDFIFGTATSAAQLEGAAGEDGRGLSIWDAFSRIPGSIADGSTPENACDMYHRYEEDLDLAKRMNLDSFRFSFSWSRILPEGKGKVSQKGIDFYKRLIDGMRKRDLIPNATIYHWDLPYELERLGGWLNRDVADWYGEYASILYREFGDTVPLWATVNEPIATYVGYALGGFAPGFKLEKYGRQANHHILLAHGEGIRRFRQENLKDSKAGIVVDVWQHYPLRPENEKDCEIARLENEKTFRSYLNPIFKGCYRQELLRYMEEKDCMPVIKDGDMERIHQPLDFFGLNCYNRVLDCAEPESVPDRKKNGGNFMENGMEFYPKAVYEAVEMLKKDYQLTIPIYITENGTCNCNERVQEDGRIRDEQRIEYIRGNLYWIAKAIEEGADIRGYYVWSLLDNWEWCAGFESRFGLVHVDFDTQKRTVKDSGRWYAGVAGSGELDWKEGGL</sequence>
<proteinExistence type="inferred from homology"/>
<dbReference type="NCBIfam" id="TIGR03356">
    <property type="entry name" value="BGL"/>
    <property type="match status" value="1"/>
</dbReference>
<dbReference type="FunFam" id="3.20.20.80:FF:000004">
    <property type="entry name" value="Beta-glucosidase 6-phospho-beta-glucosidase"/>
    <property type="match status" value="1"/>
</dbReference>
<dbReference type="PRINTS" id="PR00131">
    <property type="entry name" value="GLHYDRLASE1"/>
</dbReference>
<dbReference type="Pfam" id="PF00232">
    <property type="entry name" value="Glyco_hydro_1"/>
    <property type="match status" value="1"/>
</dbReference>
<evidence type="ECO:0000256" key="7">
    <source>
        <dbReference type="PIRSR" id="PIRSR617736-1"/>
    </source>
</evidence>
<dbReference type="RefSeq" id="WP_069153850.1">
    <property type="nucleotide sequence ID" value="NZ_MCGH01000003.1"/>
</dbReference>
<evidence type="ECO:0000313" key="11">
    <source>
        <dbReference type="Proteomes" id="UP000094067"/>
    </source>
</evidence>
<dbReference type="InterPro" id="IPR017853">
    <property type="entry name" value="GH"/>
</dbReference>
<evidence type="ECO:0000256" key="2">
    <source>
        <dbReference type="ARBA" id="ARBA00022801"/>
    </source>
</evidence>
<comment type="caution">
    <text evidence="10">The sequence shown here is derived from an EMBL/GenBank/DDBJ whole genome shotgun (WGS) entry which is preliminary data.</text>
</comment>
<feature type="binding site" evidence="8">
    <location>
        <position position="400"/>
    </location>
    <ligand>
        <name>substrate</name>
    </ligand>
</feature>
<dbReference type="GO" id="GO:0030245">
    <property type="term" value="P:cellulose catabolic process"/>
    <property type="evidence" value="ECO:0007669"/>
    <property type="project" value="UniProtKB-KW"/>
</dbReference>
<evidence type="ECO:0000256" key="1">
    <source>
        <dbReference type="ARBA" id="ARBA00010838"/>
    </source>
</evidence>
<feature type="binding site" evidence="8">
    <location>
        <position position="121"/>
    </location>
    <ligand>
        <name>substrate</name>
    </ligand>
</feature>
<feature type="binding site" evidence="8">
    <location>
        <begin position="407"/>
        <end position="408"/>
    </location>
    <ligand>
        <name>substrate</name>
    </ligand>
</feature>
<dbReference type="PANTHER" id="PTHR10353">
    <property type="entry name" value="GLYCOSYL HYDROLASE"/>
    <property type="match status" value="1"/>
</dbReference>
<protein>
    <recommendedName>
        <fullName evidence="9">Beta-glucosidase</fullName>
        <ecNumber evidence="9">3.2.1.21</ecNumber>
    </recommendedName>
</protein>
<evidence type="ECO:0000256" key="5">
    <source>
        <dbReference type="ARBA" id="ARBA00023295"/>
    </source>
</evidence>
<accession>A0A1E3A3L2</accession>
<organism evidence="10 11">
    <name type="scientific">Eisenbergiella tayi</name>
    <dbReference type="NCBI Taxonomy" id="1432052"/>
    <lineage>
        <taxon>Bacteria</taxon>
        <taxon>Bacillati</taxon>
        <taxon>Bacillota</taxon>
        <taxon>Clostridia</taxon>
        <taxon>Lachnospirales</taxon>
        <taxon>Lachnospiraceae</taxon>
        <taxon>Eisenbergiella</taxon>
    </lineage>
</organism>
<keyword evidence="3" id="KW-0136">Cellulose degradation</keyword>
<evidence type="ECO:0000256" key="3">
    <source>
        <dbReference type="ARBA" id="ARBA00023001"/>
    </source>
</evidence>
<evidence type="ECO:0000256" key="6">
    <source>
        <dbReference type="ARBA" id="ARBA00023326"/>
    </source>
</evidence>
<dbReference type="PATRIC" id="fig|1432052.4.peg.4597"/>
<feature type="active site" description="Nucleophile" evidence="7">
    <location>
        <position position="352"/>
    </location>
</feature>
<evidence type="ECO:0000256" key="8">
    <source>
        <dbReference type="PIRSR" id="PIRSR617736-2"/>
    </source>
</evidence>
<comment type="similarity">
    <text evidence="1 9">Belongs to the glycosyl hydrolase 1 family.</text>
</comment>
<keyword evidence="2 9" id="KW-0378">Hydrolase</keyword>
<evidence type="ECO:0000256" key="9">
    <source>
        <dbReference type="RuleBase" id="RU361175"/>
    </source>
</evidence>
<dbReference type="InterPro" id="IPR001360">
    <property type="entry name" value="Glyco_hydro_1"/>
</dbReference>
<evidence type="ECO:0000313" key="10">
    <source>
        <dbReference type="EMBL" id="ODM03353.1"/>
    </source>
</evidence>
<dbReference type="InterPro" id="IPR017736">
    <property type="entry name" value="Glyco_hydro_1_beta-glucosidase"/>
</dbReference>
<name>A0A1E3A3L2_9FIRM</name>
<dbReference type="Gene3D" id="3.20.20.80">
    <property type="entry name" value="Glycosidases"/>
    <property type="match status" value="1"/>
</dbReference>